<evidence type="ECO:0000313" key="8">
    <source>
        <dbReference type="EnsemblPlants" id="Zm00001eb432380_P001"/>
    </source>
</evidence>
<dbReference type="OrthoDB" id="5620at2759"/>
<accession>B4FE34</accession>
<dbReference type="Gramene" id="Zm00001eb432380_T001">
    <property type="protein sequence ID" value="Zm00001eb432380_P001"/>
    <property type="gene ID" value="Zm00001eb432380"/>
</dbReference>
<dbReference type="PANTHER" id="PTHR12668">
    <property type="entry name" value="TRANSMEMBRANE PROTEIN 14, 15"/>
    <property type="match status" value="1"/>
</dbReference>
<dbReference type="Proteomes" id="UP000007305">
    <property type="component" value="Chromosome 10"/>
</dbReference>
<evidence type="ECO:0000256" key="6">
    <source>
        <dbReference type="SAM" id="Phobius"/>
    </source>
</evidence>
<comment type="subcellular location">
    <subcellularLocation>
        <location evidence="1">Membrane</location>
    </subcellularLocation>
</comment>
<evidence type="ECO:0000256" key="5">
    <source>
        <dbReference type="ARBA" id="ARBA00023136"/>
    </source>
</evidence>
<evidence type="ECO:0000256" key="4">
    <source>
        <dbReference type="ARBA" id="ARBA00022989"/>
    </source>
</evidence>
<dbReference type="RefSeq" id="NP_001131804.1">
    <property type="nucleotide sequence ID" value="NM_001138332.1"/>
</dbReference>
<dbReference type="Pfam" id="PF03647">
    <property type="entry name" value="Tmemb_14"/>
    <property type="match status" value="1"/>
</dbReference>
<comment type="similarity">
    <text evidence="2">Belongs to the TMEM14 family.</text>
</comment>
<evidence type="ECO:0000313" key="7">
    <source>
        <dbReference type="EMBL" id="ACF80377.1"/>
    </source>
</evidence>
<reference evidence="9" key="2">
    <citation type="journal article" date="2009" name="Science">
        <title>The B73 maize genome: complexity, diversity, and dynamics.</title>
        <authorList>
            <person name="Schnable P.S."/>
            <person name="Ware D."/>
            <person name="Fulton R.S."/>
            <person name="Stein J.C."/>
            <person name="Wei F."/>
            <person name="Pasternak S."/>
            <person name="Liang C."/>
            <person name="Zhang J."/>
            <person name="Fulton L."/>
            <person name="Graves T.A."/>
            <person name="Minx P."/>
            <person name="Reily A.D."/>
            <person name="Courtney L."/>
            <person name="Kruchowski S.S."/>
            <person name="Tomlinson C."/>
            <person name="Strong C."/>
            <person name="Delehaunty K."/>
            <person name="Fronick C."/>
            <person name="Courtney B."/>
            <person name="Rock S.M."/>
            <person name="Belter E."/>
            <person name="Du F."/>
            <person name="Kim K."/>
            <person name="Abbott R.M."/>
            <person name="Cotton M."/>
            <person name="Levy A."/>
            <person name="Marchetto P."/>
            <person name="Ochoa K."/>
            <person name="Jackson S.M."/>
            <person name="Gillam B."/>
            <person name="Chen W."/>
            <person name="Yan L."/>
            <person name="Higginbotham J."/>
            <person name="Cardenas M."/>
            <person name="Waligorski J."/>
            <person name="Applebaum E."/>
            <person name="Phelps L."/>
            <person name="Falcone J."/>
            <person name="Kanchi K."/>
            <person name="Thane T."/>
            <person name="Scimone A."/>
            <person name="Thane N."/>
            <person name="Henke J."/>
            <person name="Wang T."/>
            <person name="Ruppert J."/>
            <person name="Shah N."/>
            <person name="Rotter K."/>
            <person name="Hodges J."/>
            <person name="Ingenthron E."/>
            <person name="Cordes M."/>
            <person name="Kohlberg S."/>
            <person name="Sgro J."/>
            <person name="Delgado B."/>
            <person name="Mead K."/>
            <person name="Chinwalla A."/>
            <person name="Leonard S."/>
            <person name="Crouse K."/>
            <person name="Collura K."/>
            <person name="Kudrna D."/>
            <person name="Currie J."/>
            <person name="He R."/>
            <person name="Angelova A."/>
            <person name="Rajasekar S."/>
            <person name="Mueller T."/>
            <person name="Lomeli R."/>
            <person name="Scara G."/>
            <person name="Ko A."/>
            <person name="Delaney K."/>
            <person name="Wissotski M."/>
            <person name="Lopez G."/>
            <person name="Campos D."/>
            <person name="Braidotti M."/>
            <person name="Ashley E."/>
            <person name="Golser W."/>
            <person name="Kim H."/>
            <person name="Lee S."/>
            <person name="Lin J."/>
            <person name="Dujmic Z."/>
            <person name="Kim W."/>
            <person name="Talag J."/>
            <person name="Zuccolo A."/>
            <person name="Fan C."/>
            <person name="Sebastian A."/>
            <person name="Kramer M."/>
            <person name="Spiegel L."/>
            <person name="Nascimento L."/>
            <person name="Zutavern T."/>
            <person name="Miller B."/>
            <person name="Ambroise C."/>
            <person name="Muller S."/>
            <person name="Spooner W."/>
            <person name="Narechania A."/>
            <person name="Ren L."/>
            <person name="Wei S."/>
            <person name="Kumari S."/>
            <person name="Faga B."/>
            <person name="Levy M.J."/>
            <person name="McMahan L."/>
            <person name="Van Buren P."/>
            <person name="Vaughn M.W."/>
            <person name="Ying K."/>
            <person name="Yeh C.-T."/>
            <person name="Emrich S.J."/>
            <person name="Jia Y."/>
            <person name="Kalyanaraman A."/>
            <person name="Hsia A.-P."/>
            <person name="Barbazuk W.B."/>
            <person name="Baucom R.S."/>
            <person name="Brutnell T.P."/>
            <person name="Carpita N.C."/>
            <person name="Chaparro C."/>
            <person name="Chia J.-M."/>
            <person name="Deragon J.-M."/>
            <person name="Estill J.C."/>
            <person name="Fu Y."/>
            <person name="Jeddeloh J.A."/>
            <person name="Han Y."/>
            <person name="Lee H."/>
            <person name="Li P."/>
            <person name="Lisch D.R."/>
            <person name="Liu S."/>
            <person name="Liu Z."/>
            <person name="Nagel D.H."/>
            <person name="McCann M.C."/>
            <person name="SanMiguel P."/>
            <person name="Myers A.M."/>
            <person name="Nettleton D."/>
            <person name="Nguyen J."/>
            <person name="Penning B.W."/>
            <person name="Ponnala L."/>
            <person name="Schneider K.L."/>
            <person name="Schwartz D.C."/>
            <person name="Sharma A."/>
            <person name="Soderlund C."/>
            <person name="Springer N.M."/>
            <person name="Sun Q."/>
            <person name="Wang H."/>
            <person name="Waterman M."/>
            <person name="Westerman R."/>
            <person name="Wolfgruber T.K."/>
            <person name="Yang L."/>
            <person name="Yu Y."/>
            <person name="Zhang L."/>
            <person name="Zhou S."/>
            <person name="Zhu Q."/>
            <person name="Bennetzen J.L."/>
            <person name="Dawe R.K."/>
            <person name="Jiang J."/>
            <person name="Jiang N."/>
            <person name="Presting G.G."/>
            <person name="Wessler S.R."/>
            <person name="Aluru S."/>
            <person name="Martienssen R.A."/>
            <person name="Clifton S.W."/>
            <person name="McCombie W.R."/>
            <person name="Wing R.A."/>
            <person name="Wilson R.K."/>
        </authorList>
    </citation>
    <scope>NUCLEOTIDE SEQUENCE [LARGE SCALE GENOMIC DNA]</scope>
    <source>
        <strain evidence="9">cv. B73</strain>
    </source>
</reference>
<evidence type="ECO:0000256" key="3">
    <source>
        <dbReference type="ARBA" id="ARBA00022692"/>
    </source>
</evidence>
<keyword evidence="3 6" id="KW-0812">Transmembrane</keyword>
<reference evidence="8" key="4">
    <citation type="submission" date="2021-05" db="UniProtKB">
        <authorList>
            <consortium name="EnsemblPlants"/>
        </authorList>
    </citation>
    <scope>IDENTIFICATION</scope>
    <source>
        <strain evidence="8">cv. B73</strain>
    </source>
</reference>
<dbReference type="InterPro" id="IPR044890">
    <property type="entry name" value="TMEM14_sf"/>
</dbReference>
<dbReference type="InterPro" id="IPR005349">
    <property type="entry name" value="TMEM14"/>
</dbReference>
<dbReference type="PANTHER" id="PTHR12668:SF37">
    <property type="entry name" value="PROTEIN FATTY ACID EXPORT 2, CHLOROPLASTIC"/>
    <property type="match status" value="1"/>
</dbReference>
<keyword evidence="4 6" id="KW-1133">Transmembrane helix</keyword>
<dbReference type="KEGG" id="zma:103642135"/>
<sequence length="135" mass="14480">MGHELSMSQKLSLAYAALVGAGGVMGYMKSGSQKSSALVLYFVHTQLPVRPVFASSIGLGISGRASVGDGVALQEVREDVPSWCRVPCIPGHGRRLLPRHFFFLFLHAVLLAFGVFKGLLLFYSSVDDLLTVPTG</sequence>
<protein>
    <submittedName>
        <fullName evidence="7 8">Uncharacterized protein</fullName>
    </submittedName>
</protein>
<feature type="transmembrane region" description="Helical" evidence="6">
    <location>
        <begin position="101"/>
        <end position="123"/>
    </location>
</feature>
<dbReference type="EnsemblPlants" id="Zm00001eb432380_T001">
    <property type="protein sequence ID" value="Zm00001eb432380_P001"/>
    <property type="gene ID" value="Zm00001eb432380"/>
</dbReference>
<keyword evidence="5 6" id="KW-0472">Membrane</keyword>
<keyword evidence="9" id="KW-1185">Reference proteome</keyword>
<gene>
    <name evidence="8" type="primary">LOC103642135</name>
</gene>
<dbReference type="GeneID" id="103642135"/>
<dbReference type="AlphaFoldDB" id="B4FE34"/>
<evidence type="ECO:0000256" key="1">
    <source>
        <dbReference type="ARBA" id="ARBA00004370"/>
    </source>
</evidence>
<evidence type="ECO:0000313" key="9">
    <source>
        <dbReference type="Proteomes" id="UP000007305"/>
    </source>
</evidence>
<organism evidence="7">
    <name type="scientific">Zea mays</name>
    <name type="common">Maize</name>
    <dbReference type="NCBI Taxonomy" id="4577"/>
    <lineage>
        <taxon>Eukaryota</taxon>
        <taxon>Viridiplantae</taxon>
        <taxon>Streptophyta</taxon>
        <taxon>Embryophyta</taxon>
        <taxon>Tracheophyta</taxon>
        <taxon>Spermatophyta</taxon>
        <taxon>Magnoliopsida</taxon>
        <taxon>Liliopsida</taxon>
        <taxon>Poales</taxon>
        <taxon>Poaceae</taxon>
        <taxon>PACMAD clade</taxon>
        <taxon>Panicoideae</taxon>
        <taxon>Andropogonodae</taxon>
        <taxon>Andropogoneae</taxon>
        <taxon>Tripsacinae</taxon>
        <taxon>Zea</taxon>
    </lineage>
</organism>
<name>B4FE34_MAIZE</name>
<dbReference type="ExpressionAtlas" id="B4FE34">
    <property type="expression patterns" value="baseline and differential"/>
</dbReference>
<dbReference type="GO" id="GO:0016020">
    <property type="term" value="C:membrane"/>
    <property type="evidence" value="ECO:0007669"/>
    <property type="project" value="UniProtKB-SubCell"/>
</dbReference>
<evidence type="ECO:0000256" key="2">
    <source>
        <dbReference type="ARBA" id="ARBA00007590"/>
    </source>
</evidence>
<reference evidence="8" key="3">
    <citation type="submission" date="2019-07" db="EMBL/GenBank/DDBJ databases">
        <authorList>
            <person name="Seetharam A."/>
            <person name="Woodhouse M."/>
            <person name="Cannon E."/>
        </authorList>
    </citation>
    <scope>NUCLEOTIDE SEQUENCE [LARGE SCALE GENOMIC DNA]</scope>
    <source>
        <strain evidence="8">cv. B73</strain>
    </source>
</reference>
<proteinExistence type="evidence at transcript level"/>
<dbReference type="Gene3D" id="1.10.10.1740">
    <property type="entry name" value="Transmembrane protein 14-like"/>
    <property type="match status" value="1"/>
</dbReference>
<reference evidence="7" key="1">
    <citation type="journal article" date="2009" name="PLoS Genet.">
        <title>Sequencing, mapping, and analysis of 27,455 maize full-length cDNAs.</title>
        <authorList>
            <person name="Soderlund C."/>
            <person name="Descour A."/>
            <person name="Kudrna D."/>
            <person name="Bomhoff M."/>
            <person name="Boyd L."/>
            <person name="Currie J."/>
            <person name="Angelova A."/>
            <person name="Collura K."/>
            <person name="Wissotski M."/>
            <person name="Ashley E."/>
            <person name="Morrow D."/>
            <person name="Fernandes J."/>
            <person name="Walbot V."/>
            <person name="Yu Y."/>
        </authorList>
    </citation>
    <scope>NUCLEOTIDE SEQUENCE</scope>
    <source>
        <strain evidence="7">B73</strain>
    </source>
</reference>
<dbReference type="EMBL" id="BT035372">
    <property type="protein sequence ID" value="ACF80377.1"/>
    <property type="molecule type" value="mRNA"/>
</dbReference>